<feature type="transmembrane region" description="Helical" evidence="6">
    <location>
        <begin position="218"/>
        <end position="244"/>
    </location>
</feature>
<dbReference type="PANTHER" id="PTHR39087:SF2">
    <property type="entry name" value="UPF0104 MEMBRANE PROTEIN MJ1595"/>
    <property type="match status" value="1"/>
</dbReference>
<dbReference type="EMBL" id="LN885086">
    <property type="protein sequence ID" value="CUQ65288.1"/>
    <property type="molecule type" value="Genomic_DNA"/>
</dbReference>
<dbReference type="OrthoDB" id="9774820at2"/>
<reference evidence="8" key="1">
    <citation type="submission" date="2015-09" db="EMBL/GenBank/DDBJ databases">
        <authorList>
            <person name="Daims H."/>
        </authorList>
    </citation>
    <scope>NUCLEOTIDE SEQUENCE [LARGE SCALE GENOMIC DNA]</scope>
</reference>
<feature type="transmembrane region" description="Helical" evidence="6">
    <location>
        <begin position="149"/>
        <end position="171"/>
    </location>
</feature>
<keyword evidence="8" id="KW-1185">Reference proteome</keyword>
<evidence type="ECO:0008006" key="9">
    <source>
        <dbReference type="Google" id="ProtNLM"/>
    </source>
</evidence>
<dbReference type="AlphaFoldDB" id="A0A0S4KQ33"/>
<dbReference type="Proteomes" id="UP000066284">
    <property type="component" value="Chromosome 1"/>
</dbReference>
<keyword evidence="3 6" id="KW-0812">Transmembrane</keyword>
<feature type="transmembrane region" description="Helical" evidence="6">
    <location>
        <begin position="282"/>
        <end position="301"/>
    </location>
</feature>
<evidence type="ECO:0000256" key="5">
    <source>
        <dbReference type="ARBA" id="ARBA00023136"/>
    </source>
</evidence>
<feature type="transmembrane region" description="Helical" evidence="6">
    <location>
        <begin position="124"/>
        <end position="143"/>
    </location>
</feature>
<dbReference type="STRING" id="1715989.NITINOP_0312"/>
<dbReference type="InterPro" id="IPR022791">
    <property type="entry name" value="L-PG_synthase/AglD"/>
</dbReference>
<comment type="subcellular location">
    <subcellularLocation>
        <location evidence="1">Cell membrane</location>
        <topology evidence="1">Multi-pass membrane protein</topology>
    </subcellularLocation>
</comment>
<gene>
    <name evidence="7" type="ORF">NITINOP_0312</name>
</gene>
<evidence type="ECO:0000256" key="3">
    <source>
        <dbReference type="ARBA" id="ARBA00022692"/>
    </source>
</evidence>
<keyword evidence="4 6" id="KW-1133">Transmembrane helix</keyword>
<feature type="transmembrane region" description="Helical" evidence="6">
    <location>
        <begin position="250"/>
        <end position="270"/>
    </location>
</feature>
<feature type="transmembrane region" description="Helical" evidence="6">
    <location>
        <begin position="33"/>
        <end position="51"/>
    </location>
</feature>
<evidence type="ECO:0000313" key="7">
    <source>
        <dbReference type="EMBL" id="CUQ65288.1"/>
    </source>
</evidence>
<evidence type="ECO:0000256" key="1">
    <source>
        <dbReference type="ARBA" id="ARBA00004651"/>
    </source>
</evidence>
<evidence type="ECO:0000256" key="6">
    <source>
        <dbReference type="SAM" id="Phobius"/>
    </source>
</evidence>
<proteinExistence type="predicted"/>
<evidence type="ECO:0000256" key="2">
    <source>
        <dbReference type="ARBA" id="ARBA00022475"/>
    </source>
</evidence>
<dbReference type="Pfam" id="PF03706">
    <property type="entry name" value="LPG_synthase_TM"/>
    <property type="match status" value="1"/>
</dbReference>
<evidence type="ECO:0000313" key="8">
    <source>
        <dbReference type="Proteomes" id="UP000066284"/>
    </source>
</evidence>
<dbReference type="GO" id="GO:0005886">
    <property type="term" value="C:plasma membrane"/>
    <property type="evidence" value="ECO:0007669"/>
    <property type="project" value="UniProtKB-SubCell"/>
</dbReference>
<organism evidence="7 8">
    <name type="scientific">Candidatus Nitrospira inopinata</name>
    <dbReference type="NCBI Taxonomy" id="1715989"/>
    <lineage>
        <taxon>Bacteria</taxon>
        <taxon>Pseudomonadati</taxon>
        <taxon>Nitrospirota</taxon>
        <taxon>Nitrospiria</taxon>
        <taxon>Nitrospirales</taxon>
        <taxon>Nitrospiraceae</taxon>
        <taxon>Nitrospira</taxon>
    </lineage>
</organism>
<evidence type="ECO:0000256" key="4">
    <source>
        <dbReference type="ARBA" id="ARBA00022989"/>
    </source>
</evidence>
<sequence length="336" mass="36067">MLRYFLLALGLAVLGFLIWHIGPLNIYEAVAKLGPSVLAVILLPSFIMYAVEAYGWRVVLGPAGRAVPFWRLLAIRTAGEVVNMTTPTAYLGGEPIKAYLLNKYNVPVAEGAASVVIAKTTMTIAEVCYILTGIALGFLLLGAGDSAGYTVTAALLSVGVLVCSIAGFVFVQRRGLFASILGVARALRVRSAFLESQEEHLHSIDRTILHFYRHHQRVFYLSIGVYFFGWMAESLEVLVILHYLGGPTTILSAFSIGALAVFIKGGSFFIPGSLGAQDGGNVLLLKAFGYGEVTGLTFALLRRFRELVWIGIGLLCLAVMGKKKVHGEVGNVGSPG</sequence>
<keyword evidence="2" id="KW-1003">Cell membrane</keyword>
<dbReference type="PANTHER" id="PTHR39087">
    <property type="entry name" value="UPF0104 MEMBRANE PROTEIN MJ1595"/>
    <property type="match status" value="1"/>
</dbReference>
<accession>A0A0S4KQ33</accession>
<dbReference type="RefSeq" id="WP_062482315.1">
    <property type="nucleotide sequence ID" value="NZ_LN885086.1"/>
</dbReference>
<protein>
    <recommendedName>
        <fullName evidence="9">Integral membrane protein</fullName>
    </recommendedName>
</protein>
<name>A0A0S4KQ33_9BACT</name>
<dbReference type="NCBIfam" id="TIGR00374">
    <property type="entry name" value="flippase-like domain"/>
    <property type="match status" value="1"/>
</dbReference>
<dbReference type="KEGG" id="nio:NITINOP_0312"/>
<keyword evidence="5 6" id="KW-0472">Membrane</keyword>